<dbReference type="InParanoid" id="A0A517S7J2"/>
<accession>A0A517S7J2</accession>
<sequence length="70" mass="7347">MRLFSIILVLLQLAVSLFLVGWMLANAGLLQGPLLIVAIGLAGMTVAAIVARLALASRRPAHPSLTEESP</sequence>
<reference evidence="2 3" key="1">
    <citation type="submission" date="2019-02" db="EMBL/GenBank/DDBJ databases">
        <title>Deep-cultivation of Planctomycetes and their phenomic and genomic characterization uncovers novel biology.</title>
        <authorList>
            <person name="Wiegand S."/>
            <person name="Jogler M."/>
            <person name="Boedeker C."/>
            <person name="Pinto D."/>
            <person name="Vollmers J."/>
            <person name="Rivas-Marin E."/>
            <person name="Kohn T."/>
            <person name="Peeters S.H."/>
            <person name="Heuer A."/>
            <person name="Rast P."/>
            <person name="Oberbeckmann S."/>
            <person name="Bunk B."/>
            <person name="Jeske O."/>
            <person name="Meyerdierks A."/>
            <person name="Storesund J.E."/>
            <person name="Kallscheuer N."/>
            <person name="Luecker S."/>
            <person name="Lage O.M."/>
            <person name="Pohl T."/>
            <person name="Merkel B.J."/>
            <person name="Hornburger P."/>
            <person name="Mueller R.-W."/>
            <person name="Bruemmer F."/>
            <person name="Labrenz M."/>
            <person name="Spormann A.M."/>
            <person name="Op den Camp H."/>
            <person name="Overmann J."/>
            <person name="Amann R."/>
            <person name="Jetten M.S.M."/>
            <person name="Mascher T."/>
            <person name="Medema M.H."/>
            <person name="Devos D.P."/>
            <person name="Kaster A.-K."/>
            <person name="Ovreas L."/>
            <person name="Rohde M."/>
            <person name="Galperin M.Y."/>
            <person name="Jogler C."/>
        </authorList>
    </citation>
    <scope>NUCLEOTIDE SEQUENCE [LARGE SCALE GENOMIC DNA]</scope>
    <source>
        <strain evidence="2 3">Pan44</strain>
    </source>
</reference>
<proteinExistence type="predicted"/>
<gene>
    <name evidence="2" type="ORF">Pan44_01070</name>
</gene>
<evidence type="ECO:0000256" key="1">
    <source>
        <dbReference type="SAM" id="Phobius"/>
    </source>
</evidence>
<feature type="transmembrane region" description="Helical" evidence="1">
    <location>
        <begin position="32"/>
        <end position="55"/>
    </location>
</feature>
<dbReference type="AlphaFoldDB" id="A0A517S7J2"/>
<keyword evidence="1" id="KW-0812">Transmembrane</keyword>
<protein>
    <submittedName>
        <fullName evidence="2">Uncharacterized protein</fullName>
    </submittedName>
</protein>
<dbReference type="EMBL" id="CP036271">
    <property type="protein sequence ID" value="QDT52098.1"/>
    <property type="molecule type" value="Genomic_DNA"/>
</dbReference>
<dbReference type="KEGG" id="ccos:Pan44_01070"/>
<dbReference type="Proteomes" id="UP000315700">
    <property type="component" value="Chromosome"/>
</dbReference>
<keyword evidence="1" id="KW-1133">Transmembrane helix</keyword>
<dbReference type="RefSeq" id="WP_145026163.1">
    <property type="nucleotide sequence ID" value="NZ_CP036271.1"/>
</dbReference>
<keyword evidence="3" id="KW-1185">Reference proteome</keyword>
<name>A0A517S7J2_9PLAN</name>
<organism evidence="2 3">
    <name type="scientific">Caulifigura coniformis</name>
    <dbReference type="NCBI Taxonomy" id="2527983"/>
    <lineage>
        <taxon>Bacteria</taxon>
        <taxon>Pseudomonadati</taxon>
        <taxon>Planctomycetota</taxon>
        <taxon>Planctomycetia</taxon>
        <taxon>Planctomycetales</taxon>
        <taxon>Planctomycetaceae</taxon>
        <taxon>Caulifigura</taxon>
    </lineage>
</organism>
<keyword evidence="1" id="KW-0472">Membrane</keyword>
<evidence type="ECO:0000313" key="3">
    <source>
        <dbReference type="Proteomes" id="UP000315700"/>
    </source>
</evidence>
<evidence type="ECO:0000313" key="2">
    <source>
        <dbReference type="EMBL" id="QDT52098.1"/>
    </source>
</evidence>